<evidence type="ECO:0000256" key="5">
    <source>
        <dbReference type="ARBA" id="ARBA00022892"/>
    </source>
</evidence>
<organism evidence="7 8">
    <name type="scientific">Ambrosia artemisiifolia</name>
    <name type="common">Common ragweed</name>
    <dbReference type="NCBI Taxonomy" id="4212"/>
    <lineage>
        <taxon>Eukaryota</taxon>
        <taxon>Viridiplantae</taxon>
        <taxon>Streptophyta</taxon>
        <taxon>Embryophyta</taxon>
        <taxon>Tracheophyta</taxon>
        <taxon>Spermatophyta</taxon>
        <taxon>Magnoliopsida</taxon>
        <taxon>eudicotyledons</taxon>
        <taxon>Gunneridae</taxon>
        <taxon>Pentapetalae</taxon>
        <taxon>asterids</taxon>
        <taxon>campanulids</taxon>
        <taxon>Asterales</taxon>
        <taxon>Asteraceae</taxon>
        <taxon>Asteroideae</taxon>
        <taxon>Heliantheae alliance</taxon>
        <taxon>Heliantheae</taxon>
        <taxon>Ambrosia</taxon>
    </lineage>
</organism>
<feature type="domain" description="Sec16 Sec23-binding" evidence="6">
    <location>
        <begin position="48"/>
        <end position="228"/>
    </location>
</feature>
<dbReference type="EMBL" id="JAMZMK010007930">
    <property type="protein sequence ID" value="KAI7742697.1"/>
    <property type="molecule type" value="Genomic_DNA"/>
</dbReference>
<comment type="subcellular location">
    <subcellularLocation>
        <location evidence="1">Endoplasmic reticulum</location>
    </subcellularLocation>
</comment>
<comment type="caution">
    <text evidence="7">The sequence shown here is derived from an EMBL/GenBank/DDBJ whole genome shotgun (WGS) entry which is preliminary data.</text>
</comment>
<keyword evidence="8" id="KW-1185">Reference proteome</keyword>
<accession>A0AAD5CIX9</accession>
<dbReference type="GO" id="GO:0016192">
    <property type="term" value="P:vesicle-mediated transport"/>
    <property type="evidence" value="ECO:0007669"/>
    <property type="project" value="UniProtKB-KW"/>
</dbReference>
<dbReference type="PANTHER" id="PTHR13402">
    <property type="entry name" value="RGPR-RELATED"/>
    <property type="match status" value="1"/>
</dbReference>
<keyword evidence="3" id="KW-0813">Transport</keyword>
<evidence type="ECO:0000256" key="1">
    <source>
        <dbReference type="ARBA" id="ARBA00004240"/>
    </source>
</evidence>
<feature type="non-terminal residue" evidence="7">
    <location>
        <position position="230"/>
    </location>
</feature>
<dbReference type="InterPro" id="IPR024298">
    <property type="entry name" value="Sec16_Sec23-bd"/>
</dbReference>
<gene>
    <name evidence="7" type="ORF">M8C21_020704</name>
</gene>
<proteinExistence type="inferred from homology"/>
<evidence type="ECO:0000259" key="6">
    <source>
        <dbReference type="Pfam" id="PF12931"/>
    </source>
</evidence>
<name>A0AAD5CIX9_AMBAR</name>
<evidence type="ECO:0000256" key="4">
    <source>
        <dbReference type="ARBA" id="ARBA00022824"/>
    </source>
</evidence>
<reference evidence="7" key="1">
    <citation type="submission" date="2022-06" db="EMBL/GenBank/DDBJ databases">
        <title>Uncovering the hologenomic basis of an extraordinary plant invasion.</title>
        <authorList>
            <person name="Bieker V.C."/>
            <person name="Martin M.D."/>
            <person name="Gilbert T."/>
            <person name="Hodgins K."/>
            <person name="Battlay P."/>
            <person name="Petersen B."/>
            <person name="Wilson J."/>
        </authorList>
    </citation>
    <scope>NUCLEOTIDE SEQUENCE</scope>
    <source>
        <strain evidence="7">AA19_3_7</strain>
        <tissue evidence="7">Leaf</tissue>
    </source>
</reference>
<evidence type="ECO:0000313" key="7">
    <source>
        <dbReference type="EMBL" id="KAI7742697.1"/>
    </source>
</evidence>
<dbReference type="GO" id="GO:0070971">
    <property type="term" value="C:endoplasmic reticulum exit site"/>
    <property type="evidence" value="ECO:0007669"/>
    <property type="project" value="TreeGrafter"/>
</dbReference>
<feature type="non-terminal residue" evidence="7">
    <location>
        <position position="1"/>
    </location>
</feature>
<protein>
    <recommendedName>
        <fullName evidence="6">Sec16 Sec23-binding domain-containing protein</fullName>
    </recommendedName>
</protein>
<evidence type="ECO:0000256" key="2">
    <source>
        <dbReference type="ARBA" id="ARBA00005927"/>
    </source>
</evidence>
<dbReference type="AlphaFoldDB" id="A0AAD5CIX9"/>
<evidence type="ECO:0000256" key="3">
    <source>
        <dbReference type="ARBA" id="ARBA00022448"/>
    </source>
</evidence>
<dbReference type="GO" id="GO:0012507">
    <property type="term" value="C:ER to Golgi transport vesicle membrane"/>
    <property type="evidence" value="ECO:0007669"/>
    <property type="project" value="TreeGrafter"/>
</dbReference>
<sequence length="230" mass="24855">ENDAPEVAVARLFASVKSSSEYNNYGAFSHCLQHVPSEAQTREAAAEVQTLLVSGRKNEALVRAQEGQLWGPALVLAAQLGDQFYVDTVKKMALGQLVPGSPLRTLCLLIAGQPADVFAADATSGGGFPGSVNMSQQQPTQGQLSVNGMLDDWEDNLAVITANRTKDDELVLTHLGDCLWKERSNIIAAHICYLVAEANFEQYSDSARLCLIGADHWTHPRTYASPEAIQ</sequence>
<dbReference type="Gene3D" id="1.25.40.1030">
    <property type="match status" value="1"/>
</dbReference>
<keyword evidence="5" id="KW-0931">ER-Golgi transport</keyword>
<dbReference type="Proteomes" id="UP001206925">
    <property type="component" value="Unassembled WGS sequence"/>
</dbReference>
<comment type="similarity">
    <text evidence="2">Belongs to the SEC16 family.</text>
</comment>
<evidence type="ECO:0000313" key="8">
    <source>
        <dbReference type="Proteomes" id="UP001206925"/>
    </source>
</evidence>
<dbReference type="GO" id="GO:0007030">
    <property type="term" value="P:Golgi organization"/>
    <property type="evidence" value="ECO:0007669"/>
    <property type="project" value="TreeGrafter"/>
</dbReference>
<keyword evidence="4" id="KW-0256">Endoplasmic reticulum</keyword>
<dbReference type="CDD" id="cd09233">
    <property type="entry name" value="ACE1-Sec16-like"/>
    <property type="match status" value="1"/>
</dbReference>
<dbReference type="PANTHER" id="PTHR13402:SF6">
    <property type="entry name" value="SECRETORY 16, ISOFORM I"/>
    <property type="match status" value="1"/>
</dbReference>
<dbReference type="GO" id="GO:0070973">
    <property type="term" value="P:protein localization to endoplasmic reticulum exit site"/>
    <property type="evidence" value="ECO:0007669"/>
    <property type="project" value="TreeGrafter"/>
</dbReference>
<dbReference type="Pfam" id="PF12931">
    <property type="entry name" value="TPR_Sec16"/>
    <property type="match status" value="1"/>
</dbReference>